<feature type="non-terminal residue" evidence="2">
    <location>
        <position position="81"/>
    </location>
</feature>
<gene>
    <name evidence="2" type="ORF">OBE_14089</name>
</gene>
<sequence length="81" mass="8571">MKDRNFVYDGWKANGFVALACELVLLAGFIALIVWGALRADSLQPGGAWMIAGGAAGLLAVVIGLCGFMLLEPNEARVMVF</sequence>
<name>K1S9U1_9ZZZZ</name>
<evidence type="ECO:0000313" key="2">
    <source>
        <dbReference type="EMBL" id="EKC50520.1"/>
    </source>
</evidence>
<evidence type="ECO:0000256" key="1">
    <source>
        <dbReference type="SAM" id="Phobius"/>
    </source>
</evidence>
<keyword evidence="1" id="KW-1133">Transmembrane helix</keyword>
<keyword evidence="1" id="KW-0472">Membrane</keyword>
<organism evidence="2">
    <name type="scientific">human gut metagenome</name>
    <dbReference type="NCBI Taxonomy" id="408170"/>
    <lineage>
        <taxon>unclassified sequences</taxon>
        <taxon>metagenomes</taxon>
        <taxon>organismal metagenomes</taxon>
    </lineage>
</organism>
<proteinExistence type="predicted"/>
<reference evidence="2" key="1">
    <citation type="journal article" date="2013" name="Environ. Microbiol.">
        <title>Microbiota from the distal guts of lean and obese adolescents exhibit partial functional redundancy besides clear differences in community structure.</title>
        <authorList>
            <person name="Ferrer M."/>
            <person name="Ruiz A."/>
            <person name="Lanza F."/>
            <person name="Haange S.B."/>
            <person name="Oberbach A."/>
            <person name="Till H."/>
            <person name="Bargiela R."/>
            <person name="Campoy C."/>
            <person name="Segura M.T."/>
            <person name="Richter M."/>
            <person name="von Bergen M."/>
            <person name="Seifert J."/>
            <person name="Suarez A."/>
        </authorList>
    </citation>
    <scope>NUCLEOTIDE SEQUENCE</scope>
</reference>
<protein>
    <submittedName>
        <fullName evidence="2">Uncharacterized protein</fullName>
    </submittedName>
</protein>
<feature type="transmembrane region" description="Helical" evidence="1">
    <location>
        <begin position="16"/>
        <end position="38"/>
    </location>
</feature>
<feature type="transmembrane region" description="Helical" evidence="1">
    <location>
        <begin position="50"/>
        <end position="71"/>
    </location>
</feature>
<dbReference type="AlphaFoldDB" id="K1S9U1"/>
<accession>K1S9U1</accession>
<comment type="caution">
    <text evidence="2">The sequence shown here is derived from an EMBL/GenBank/DDBJ whole genome shotgun (WGS) entry which is preliminary data.</text>
</comment>
<dbReference type="EMBL" id="AJWZ01009707">
    <property type="protein sequence ID" value="EKC50520.1"/>
    <property type="molecule type" value="Genomic_DNA"/>
</dbReference>
<keyword evidence="1" id="KW-0812">Transmembrane</keyword>